<dbReference type="PANTHER" id="PTHR33219:SF14">
    <property type="entry name" value="PROTEIN COFACTOR ASSEMBLY OF COMPLEX C SUBUNIT B CCB3, CHLOROPLASTIC-RELATED"/>
    <property type="match status" value="1"/>
</dbReference>
<keyword evidence="2" id="KW-0472">Membrane</keyword>
<evidence type="ECO:0000256" key="1">
    <source>
        <dbReference type="ARBA" id="ARBA00010894"/>
    </source>
</evidence>
<reference evidence="3 4" key="1">
    <citation type="submission" date="2015-12" db="EMBL/GenBank/DDBJ databases">
        <title>Draft genome sequence of Mesorhizobium sp. UFLA 01-765, a multitolerant efficient symbiont and plant-growth promoting strain isolated from Zn-mining soil using Leucaena leucocephala as a trap plant.</title>
        <authorList>
            <person name="Rangel W.M."/>
            <person name="Thijs S."/>
            <person name="Longatti S.M."/>
            <person name="Moreira F.M."/>
            <person name="Weyens N."/>
            <person name="Vangronsveld J."/>
            <person name="Van Hamme J.D."/>
            <person name="Bottos E.M."/>
            <person name="Rineau F."/>
        </authorList>
    </citation>
    <scope>NUCLEOTIDE SEQUENCE [LARGE SCALE GENOMIC DNA]</scope>
    <source>
        <strain evidence="3 4">UFLA 01-765</strain>
    </source>
</reference>
<evidence type="ECO:0000313" key="3">
    <source>
        <dbReference type="EMBL" id="KUM23886.1"/>
    </source>
</evidence>
<keyword evidence="2" id="KW-0812">Transmembrane</keyword>
<comment type="similarity">
    <text evidence="1">Belongs to the YggT family.</text>
</comment>
<evidence type="ECO:0008006" key="5">
    <source>
        <dbReference type="Google" id="ProtNLM"/>
    </source>
</evidence>
<sequence length="96" mass="11017">MIALIQTIVMALDLYWWVIIASAIFSWLYAFNVVNSRNQFVGTIGNMLYRLTEPALRPIRRFMPDLGGIDISPIILLLIIFFIRQFLLTTVLSLVA</sequence>
<gene>
    <name evidence="3" type="ORF">AU467_08460</name>
</gene>
<evidence type="ECO:0000313" key="4">
    <source>
        <dbReference type="Proteomes" id="UP000053176"/>
    </source>
</evidence>
<feature type="transmembrane region" description="Helical" evidence="2">
    <location>
        <begin position="71"/>
        <end position="95"/>
    </location>
</feature>
<feature type="transmembrane region" description="Helical" evidence="2">
    <location>
        <begin position="12"/>
        <end position="30"/>
    </location>
</feature>
<name>A0A117N1Q7_RHILI</name>
<dbReference type="Proteomes" id="UP000053176">
    <property type="component" value="Unassembled WGS sequence"/>
</dbReference>
<accession>A0A117N1Q7</accession>
<dbReference type="EMBL" id="LPWA01000153">
    <property type="protein sequence ID" value="KUM23886.1"/>
    <property type="molecule type" value="Genomic_DNA"/>
</dbReference>
<proteinExistence type="inferred from homology"/>
<protein>
    <recommendedName>
        <fullName evidence="5">YggT family protein</fullName>
    </recommendedName>
</protein>
<dbReference type="Pfam" id="PF02325">
    <property type="entry name" value="CCB3_YggT"/>
    <property type="match status" value="1"/>
</dbReference>
<dbReference type="PANTHER" id="PTHR33219">
    <property type="entry name" value="YLMG HOMOLOG PROTEIN 2, CHLOROPLASTIC"/>
    <property type="match status" value="1"/>
</dbReference>
<comment type="caution">
    <text evidence="3">The sequence shown here is derived from an EMBL/GenBank/DDBJ whole genome shotgun (WGS) entry which is preliminary data.</text>
</comment>
<dbReference type="AlphaFoldDB" id="A0A117N1Q7"/>
<organism evidence="3 4">
    <name type="scientific">Rhizobium loti</name>
    <name type="common">Mesorhizobium loti</name>
    <dbReference type="NCBI Taxonomy" id="381"/>
    <lineage>
        <taxon>Bacteria</taxon>
        <taxon>Pseudomonadati</taxon>
        <taxon>Pseudomonadota</taxon>
        <taxon>Alphaproteobacteria</taxon>
        <taxon>Hyphomicrobiales</taxon>
        <taxon>Phyllobacteriaceae</taxon>
        <taxon>Mesorhizobium</taxon>
    </lineage>
</organism>
<keyword evidence="2" id="KW-1133">Transmembrane helix</keyword>
<dbReference type="InterPro" id="IPR003425">
    <property type="entry name" value="CCB3/YggT"/>
</dbReference>
<evidence type="ECO:0000256" key="2">
    <source>
        <dbReference type="SAM" id="Phobius"/>
    </source>
</evidence>
<dbReference type="OrthoDB" id="9814445at2"/>
<dbReference type="GO" id="GO:0016020">
    <property type="term" value="C:membrane"/>
    <property type="evidence" value="ECO:0007669"/>
    <property type="project" value="InterPro"/>
</dbReference>